<proteinExistence type="predicted"/>
<keyword evidence="1" id="KW-0812">Transmembrane</keyword>
<dbReference type="AlphaFoldDB" id="A0AAF0EUP8"/>
<feature type="transmembrane region" description="Helical" evidence="1">
    <location>
        <begin position="117"/>
        <end position="140"/>
    </location>
</feature>
<evidence type="ECO:0000313" key="3">
    <source>
        <dbReference type="Proteomes" id="UP001217754"/>
    </source>
</evidence>
<gene>
    <name evidence="2" type="ORF">MJAP1_000137</name>
</gene>
<dbReference type="RefSeq" id="XP_060120092.1">
    <property type="nucleotide sequence ID" value="XM_060264109.1"/>
</dbReference>
<evidence type="ECO:0000256" key="1">
    <source>
        <dbReference type="SAM" id="Phobius"/>
    </source>
</evidence>
<dbReference type="GeneID" id="85223786"/>
<keyword evidence="1" id="KW-1133">Transmembrane helix</keyword>
<feature type="transmembrane region" description="Helical" evidence="1">
    <location>
        <begin position="90"/>
        <end position="111"/>
    </location>
</feature>
<organism evidence="2 3">
    <name type="scientific">Malassezia japonica</name>
    <dbReference type="NCBI Taxonomy" id="223818"/>
    <lineage>
        <taxon>Eukaryota</taxon>
        <taxon>Fungi</taxon>
        <taxon>Dikarya</taxon>
        <taxon>Basidiomycota</taxon>
        <taxon>Ustilaginomycotina</taxon>
        <taxon>Malasseziomycetes</taxon>
        <taxon>Malasseziales</taxon>
        <taxon>Malasseziaceae</taxon>
        <taxon>Malassezia</taxon>
    </lineage>
</organism>
<dbReference type="Proteomes" id="UP001217754">
    <property type="component" value="Chromosome 1"/>
</dbReference>
<dbReference type="EMBL" id="CP119958">
    <property type="protein sequence ID" value="WFD37195.1"/>
    <property type="molecule type" value="Genomic_DNA"/>
</dbReference>
<protein>
    <submittedName>
        <fullName evidence="2">Uncharacterized protein</fullName>
    </submittedName>
</protein>
<keyword evidence="3" id="KW-1185">Reference proteome</keyword>
<reference evidence="2" key="1">
    <citation type="submission" date="2023-03" db="EMBL/GenBank/DDBJ databases">
        <title>Mating type loci evolution in Malassezia.</title>
        <authorList>
            <person name="Coelho M.A."/>
        </authorList>
    </citation>
    <scope>NUCLEOTIDE SEQUENCE</scope>
    <source>
        <strain evidence="2">CBS 9431</strain>
    </source>
</reference>
<accession>A0AAF0EUP8</accession>
<sequence length="166" mass="18250">MVLMILVNIGQLTDNIVSKSIYISKVSPVMSSIFSNGDNTPSVRGQNSPLLSYDPVQAVTGEVGVKYNSALDPIQNDLSSIHTKSVAGMYLLFVGTILIGVAFLITCLVHFSALVIAAFFAFLAFALLASGASLWTYVIYHVRDIVGNTIDYQYASRKRYYEEPYY</sequence>
<evidence type="ECO:0000313" key="2">
    <source>
        <dbReference type="EMBL" id="WFD37195.1"/>
    </source>
</evidence>
<name>A0AAF0EUP8_9BASI</name>
<keyword evidence="1" id="KW-0472">Membrane</keyword>